<reference evidence="4 5" key="1">
    <citation type="submission" date="2020-08" db="EMBL/GenBank/DDBJ databases">
        <title>Genomic Encyclopedia of Type Strains, Phase IV (KMG-IV): sequencing the most valuable type-strain genomes for metagenomic binning, comparative biology and taxonomic classification.</title>
        <authorList>
            <person name="Goeker M."/>
        </authorList>
    </citation>
    <scope>NUCLEOTIDE SEQUENCE [LARGE SCALE GENOMIC DNA]</scope>
    <source>
        <strain evidence="4 5">DSM 28760</strain>
    </source>
</reference>
<proteinExistence type="predicted"/>
<comment type="caution">
    <text evidence="4">The sequence shown here is derived from an EMBL/GenBank/DDBJ whole genome shotgun (WGS) entry which is preliminary data.</text>
</comment>
<dbReference type="Pfam" id="PF08241">
    <property type="entry name" value="Methyltransf_11"/>
    <property type="match status" value="1"/>
</dbReference>
<dbReference type="Gene3D" id="3.40.50.150">
    <property type="entry name" value="Vaccinia Virus protein VP39"/>
    <property type="match status" value="1"/>
</dbReference>
<dbReference type="EMBL" id="JACICC010000002">
    <property type="protein sequence ID" value="MBB3808808.1"/>
    <property type="molecule type" value="Genomic_DNA"/>
</dbReference>
<dbReference type="InterPro" id="IPR029063">
    <property type="entry name" value="SAM-dependent_MTases_sf"/>
</dbReference>
<feature type="domain" description="Methyltransferase type 11" evidence="3">
    <location>
        <begin position="91"/>
        <end position="138"/>
    </location>
</feature>
<evidence type="ECO:0000313" key="4">
    <source>
        <dbReference type="EMBL" id="MBB3808808.1"/>
    </source>
</evidence>
<dbReference type="PANTHER" id="PTHR13090:SF1">
    <property type="entry name" value="ARGININE-HYDROXYLASE NDUFAF5, MITOCHONDRIAL"/>
    <property type="match status" value="1"/>
</dbReference>
<dbReference type="SUPFAM" id="SSF53335">
    <property type="entry name" value="S-adenosyl-L-methionine-dependent methyltransferases"/>
    <property type="match status" value="1"/>
</dbReference>
<dbReference type="GO" id="GO:0008757">
    <property type="term" value="F:S-adenosylmethionine-dependent methyltransferase activity"/>
    <property type="evidence" value="ECO:0007669"/>
    <property type="project" value="InterPro"/>
</dbReference>
<dbReference type="InterPro" id="IPR013216">
    <property type="entry name" value="Methyltransf_11"/>
</dbReference>
<gene>
    <name evidence="4" type="ORF">FHS81_000878</name>
</gene>
<keyword evidence="2 4" id="KW-0808">Transferase</keyword>
<name>A0A7W5Z2B3_9HYPH</name>
<organism evidence="4 5">
    <name type="scientific">Pseudochelatococcus contaminans</name>
    <dbReference type="NCBI Taxonomy" id="1538103"/>
    <lineage>
        <taxon>Bacteria</taxon>
        <taxon>Pseudomonadati</taxon>
        <taxon>Pseudomonadota</taxon>
        <taxon>Alphaproteobacteria</taxon>
        <taxon>Hyphomicrobiales</taxon>
        <taxon>Chelatococcaceae</taxon>
        <taxon>Pseudochelatococcus</taxon>
    </lineage>
</organism>
<dbReference type="AlphaFoldDB" id="A0A7W5Z2B3"/>
<dbReference type="InterPro" id="IPR050602">
    <property type="entry name" value="Malonyl-ACP_OMT"/>
</dbReference>
<protein>
    <submittedName>
        <fullName evidence="4">SAM-dependent methyltransferase</fullName>
    </submittedName>
</protein>
<dbReference type="RefSeq" id="WP_183751243.1">
    <property type="nucleotide sequence ID" value="NZ_JACICC010000002.1"/>
</dbReference>
<dbReference type="PANTHER" id="PTHR13090">
    <property type="entry name" value="ARGININE-HYDROXYLASE NDUFAF5, MITOCHONDRIAL"/>
    <property type="match status" value="1"/>
</dbReference>
<evidence type="ECO:0000313" key="5">
    <source>
        <dbReference type="Proteomes" id="UP000537592"/>
    </source>
</evidence>
<evidence type="ECO:0000256" key="1">
    <source>
        <dbReference type="ARBA" id="ARBA00022603"/>
    </source>
</evidence>
<accession>A0A7W5Z2B3</accession>
<sequence length="299" mass="32900">MTSEPSLFDRSLQRRRLIRALRSETGYSDFLLSRVVEDLVDRLAAVKRNFNVMLDLGTPVPAVAAALSRLNPAGSVVRASPVSGPEGRGTVAADEELLPFARESFDLVASILAMQNVNDLPGAFVQVRRILKPDGLFLAAFFGGETLKELRAAFAQAESEIDGGISPRISPFVDLRDLGGLLQRAGFALPVADVDRVTVRYGSPLSLMRDLRGMGLTNTLTERSRRPLRRATLLRACEVYFERFADKDGRLPATFDILWLSGWAPHESQQKPLRPGSARTRLADVLQDRSLPPLPDHKA</sequence>
<dbReference type="Proteomes" id="UP000537592">
    <property type="component" value="Unassembled WGS sequence"/>
</dbReference>
<evidence type="ECO:0000256" key="2">
    <source>
        <dbReference type="ARBA" id="ARBA00022679"/>
    </source>
</evidence>
<keyword evidence="5" id="KW-1185">Reference proteome</keyword>
<keyword evidence="1 4" id="KW-0489">Methyltransferase</keyword>
<dbReference type="CDD" id="cd02440">
    <property type="entry name" value="AdoMet_MTases"/>
    <property type="match status" value="1"/>
</dbReference>
<dbReference type="GO" id="GO:0032259">
    <property type="term" value="P:methylation"/>
    <property type="evidence" value="ECO:0007669"/>
    <property type="project" value="UniProtKB-KW"/>
</dbReference>
<evidence type="ECO:0000259" key="3">
    <source>
        <dbReference type="Pfam" id="PF08241"/>
    </source>
</evidence>